<dbReference type="CDD" id="cd13733">
    <property type="entry name" value="SPRY_PRY_C-I_1"/>
    <property type="match status" value="1"/>
</dbReference>
<dbReference type="GeneTree" id="ENSGT00940000164957"/>
<dbReference type="Proteomes" id="UP000001811">
    <property type="component" value="Unplaced"/>
</dbReference>
<dbReference type="Pfam" id="PF07686">
    <property type="entry name" value="V-set"/>
    <property type="match status" value="1"/>
</dbReference>
<reference evidence="16" key="3">
    <citation type="submission" date="2025-09" db="UniProtKB">
        <authorList>
            <consortium name="Ensembl"/>
        </authorList>
    </citation>
    <scope>IDENTIFICATION</scope>
    <source>
        <strain evidence="16">Thorbecke</strain>
    </source>
</reference>
<dbReference type="InterPro" id="IPR050504">
    <property type="entry name" value="IgSF_BTN/MOG"/>
</dbReference>
<dbReference type="PANTHER" id="PTHR24100">
    <property type="entry name" value="BUTYROPHILIN"/>
    <property type="match status" value="1"/>
</dbReference>
<evidence type="ECO:0000256" key="1">
    <source>
        <dbReference type="ARBA" id="ARBA00004479"/>
    </source>
</evidence>
<dbReference type="Pfam" id="PF22705">
    <property type="entry name" value="C2-set_3"/>
    <property type="match status" value="1"/>
</dbReference>
<keyword evidence="17" id="KW-1185">Reference proteome</keyword>
<dbReference type="InterPro" id="IPR053896">
    <property type="entry name" value="BTN3A2-like_Ig-C"/>
</dbReference>
<dbReference type="GO" id="GO:0009897">
    <property type="term" value="C:external side of plasma membrane"/>
    <property type="evidence" value="ECO:0007669"/>
    <property type="project" value="TreeGrafter"/>
</dbReference>
<evidence type="ECO:0000256" key="9">
    <source>
        <dbReference type="ARBA" id="ARBA00023136"/>
    </source>
</evidence>
<dbReference type="InterPro" id="IPR001870">
    <property type="entry name" value="B30.2/SPRY"/>
</dbReference>
<evidence type="ECO:0000313" key="16">
    <source>
        <dbReference type="Ensembl" id="ENSOCUP00000015567.2"/>
    </source>
</evidence>
<feature type="domain" description="B30.2/SPRY" evidence="14">
    <location>
        <begin position="285"/>
        <end position="489"/>
    </location>
</feature>
<dbReference type="PRINTS" id="PR01407">
    <property type="entry name" value="BUTYPHLNCDUF"/>
</dbReference>
<dbReference type="GO" id="GO:0001817">
    <property type="term" value="P:regulation of cytokine production"/>
    <property type="evidence" value="ECO:0007669"/>
    <property type="project" value="TreeGrafter"/>
</dbReference>
<evidence type="ECO:0000256" key="6">
    <source>
        <dbReference type="ARBA" id="ARBA00022771"/>
    </source>
</evidence>
<evidence type="ECO:0000256" key="2">
    <source>
        <dbReference type="ARBA" id="ARBA00007591"/>
    </source>
</evidence>
<comment type="similarity">
    <text evidence="2">Belongs to the immunoglobulin superfamily. BTN/MOG family.</text>
</comment>
<reference evidence="16 17" key="1">
    <citation type="journal article" date="2011" name="Nature">
        <title>A high-resolution map of human evolutionary constraint using 29 mammals.</title>
        <authorList>
            <person name="Lindblad-Toh K."/>
            <person name="Garber M."/>
            <person name="Zuk O."/>
            <person name="Lin M.F."/>
            <person name="Parker B.J."/>
            <person name="Washietl S."/>
            <person name="Kheradpour P."/>
            <person name="Ernst J."/>
            <person name="Jordan G."/>
            <person name="Mauceli E."/>
            <person name="Ward L.D."/>
            <person name="Lowe C.B."/>
            <person name="Holloway A.K."/>
            <person name="Clamp M."/>
            <person name="Gnerre S."/>
            <person name="Alfoldi J."/>
            <person name="Beal K."/>
            <person name="Chang J."/>
            <person name="Clawson H."/>
            <person name="Cuff J."/>
            <person name="Di Palma F."/>
            <person name="Fitzgerald S."/>
            <person name="Flicek P."/>
            <person name="Guttman M."/>
            <person name="Hubisz M.J."/>
            <person name="Jaffe D.B."/>
            <person name="Jungreis I."/>
            <person name="Kent W.J."/>
            <person name="Kostka D."/>
            <person name="Lara M."/>
            <person name="Martins A.L."/>
            <person name="Massingham T."/>
            <person name="Moltke I."/>
            <person name="Raney B.J."/>
            <person name="Rasmussen M.D."/>
            <person name="Robinson J."/>
            <person name="Stark A."/>
            <person name="Vilella A.J."/>
            <person name="Wen J."/>
            <person name="Xie X."/>
            <person name="Zody M.C."/>
            <person name="Baldwin J."/>
            <person name="Bloom T."/>
            <person name="Chin C.W."/>
            <person name="Heiman D."/>
            <person name="Nicol R."/>
            <person name="Nusbaum C."/>
            <person name="Young S."/>
            <person name="Wilkinson J."/>
            <person name="Worley K.C."/>
            <person name="Kovar C.L."/>
            <person name="Muzny D.M."/>
            <person name="Gibbs R.A."/>
            <person name="Cree A."/>
            <person name="Dihn H.H."/>
            <person name="Fowler G."/>
            <person name="Jhangiani S."/>
            <person name="Joshi V."/>
            <person name="Lee S."/>
            <person name="Lewis L.R."/>
            <person name="Nazareth L.V."/>
            <person name="Okwuonu G."/>
            <person name="Santibanez J."/>
            <person name="Warren W.C."/>
            <person name="Mardis E.R."/>
            <person name="Weinstock G.M."/>
            <person name="Wilson R.K."/>
            <person name="Delehaunty K."/>
            <person name="Dooling D."/>
            <person name="Fronik C."/>
            <person name="Fulton L."/>
            <person name="Fulton B."/>
            <person name="Graves T."/>
            <person name="Minx P."/>
            <person name="Sodergren E."/>
            <person name="Birney E."/>
            <person name="Margulies E.H."/>
            <person name="Herrero J."/>
            <person name="Green E.D."/>
            <person name="Haussler D."/>
            <person name="Siepel A."/>
            <person name="Goldman N."/>
            <person name="Pollard K.S."/>
            <person name="Pedersen J.S."/>
            <person name="Lander E.S."/>
            <person name="Kellis M."/>
        </authorList>
    </citation>
    <scope>NUCLEOTIDE SEQUENCE [LARGE SCALE GENOMIC DNA]</scope>
    <source>
        <strain evidence="17">Thorbecke</strain>
    </source>
</reference>
<evidence type="ECO:0000256" key="4">
    <source>
        <dbReference type="ARBA" id="ARBA00022723"/>
    </source>
</evidence>
<dbReference type="SMART" id="SM00449">
    <property type="entry name" value="SPRY"/>
    <property type="match status" value="1"/>
</dbReference>
<dbReference type="FunFam" id="2.60.40.10:FF:000088">
    <property type="entry name" value="Butyrophilin subfamily 1 member A1"/>
    <property type="match status" value="1"/>
</dbReference>
<dbReference type="SUPFAM" id="SSF48726">
    <property type="entry name" value="Immunoglobulin"/>
    <property type="match status" value="2"/>
</dbReference>
<evidence type="ECO:0008006" key="18">
    <source>
        <dbReference type="Google" id="ProtNLM"/>
    </source>
</evidence>
<evidence type="ECO:0000256" key="8">
    <source>
        <dbReference type="ARBA" id="ARBA00022989"/>
    </source>
</evidence>
<feature type="chain" id="PRO_5023865378" description="Butyrophilin subfamily 1 member A1" evidence="13">
    <location>
        <begin position="30"/>
        <end position="521"/>
    </location>
</feature>
<feature type="domain" description="Ig-like" evidence="15">
    <location>
        <begin position="149"/>
        <end position="235"/>
    </location>
</feature>
<dbReference type="InterPro" id="IPR003599">
    <property type="entry name" value="Ig_sub"/>
</dbReference>
<dbReference type="SMR" id="G1TF77"/>
<dbReference type="HOGENOM" id="CLU_013137_22_2_1"/>
<dbReference type="InterPro" id="IPR013320">
    <property type="entry name" value="ConA-like_dom_sf"/>
</dbReference>
<reference evidence="16" key="2">
    <citation type="submission" date="2025-08" db="UniProtKB">
        <authorList>
            <consortium name="Ensembl"/>
        </authorList>
    </citation>
    <scope>IDENTIFICATION</scope>
    <source>
        <strain evidence="16">Thorbecke</strain>
    </source>
</reference>
<evidence type="ECO:0000256" key="5">
    <source>
        <dbReference type="ARBA" id="ARBA00022729"/>
    </source>
</evidence>
<dbReference type="InterPro" id="IPR007110">
    <property type="entry name" value="Ig-like_dom"/>
</dbReference>
<feature type="domain" description="Ig-like" evidence="15">
    <location>
        <begin position="11"/>
        <end position="141"/>
    </location>
</feature>
<evidence type="ECO:0000256" key="13">
    <source>
        <dbReference type="SAM" id="SignalP"/>
    </source>
</evidence>
<dbReference type="Ensembl" id="ENSOCUT00000026430.2">
    <property type="protein sequence ID" value="ENSOCUP00000015567.2"/>
    <property type="gene ID" value="ENSOCUG00000023975.3"/>
</dbReference>
<keyword evidence="10" id="KW-0393">Immunoglobulin domain</keyword>
<dbReference type="AlphaFoldDB" id="G1TF77"/>
<dbReference type="SMART" id="SM00406">
    <property type="entry name" value="IGv"/>
    <property type="match status" value="1"/>
</dbReference>
<feature type="signal peptide" evidence="13">
    <location>
        <begin position="1"/>
        <end position="29"/>
    </location>
</feature>
<dbReference type="InterPro" id="IPR013106">
    <property type="entry name" value="Ig_V-set"/>
</dbReference>
<dbReference type="InParanoid" id="G1TF77"/>
<dbReference type="GO" id="GO:0008270">
    <property type="term" value="F:zinc ion binding"/>
    <property type="evidence" value="ECO:0007669"/>
    <property type="project" value="UniProtKB-KW"/>
</dbReference>
<keyword evidence="3 12" id="KW-0812">Transmembrane</keyword>
<dbReference type="PANTHER" id="PTHR24100:SF67">
    <property type="entry name" value="BUTYROPHILIN SUBFAMILY 1 MEMBER A1"/>
    <property type="match status" value="1"/>
</dbReference>
<dbReference type="FunFam" id="2.60.120.920:FF:000040">
    <property type="entry name" value="Ret finger protein-like 4A"/>
    <property type="match status" value="1"/>
</dbReference>
<dbReference type="FunFam" id="2.60.40.10:FF:000208">
    <property type="entry name" value="Butyrophilin subfamily 1 member A1"/>
    <property type="match status" value="1"/>
</dbReference>
<evidence type="ECO:0000256" key="11">
    <source>
        <dbReference type="SAM" id="MobiDB-lite"/>
    </source>
</evidence>
<protein>
    <recommendedName>
        <fullName evidence="18">Butyrophilin subfamily 1 member A1</fullName>
    </recommendedName>
</protein>
<evidence type="ECO:0000313" key="17">
    <source>
        <dbReference type="Proteomes" id="UP000001811"/>
    </source>
</evidence>
<evidence type="ECO:0000259" key="15">
    <source>
        <dbReference type="PROSITE" id="PS50835"/>
    </source>
</evidence>
<comment type="subcellular location">
    <subcellularLocation>
        <location evidence="1">Membrane</location>
        <topology evidence="1">Single-pass type I membrane protein</topology>
    </subcellularLocation>
</comment>
<keyword evidence="7" id="KW-0862">Zinc</keyword>
<dbReference type="SMART" id="SM00409">
    <property type="entry name" value="IG"/>
    <property type="match status" value="1"/>
</dbReference>
<organism evidence="16 17">
    <name type="scientific">Oryctolagus cuniculus</name>
    <name type="common">Rabbit</name>
    <dbReference type="NCBI Taxonomy" id="9986"/>
    <lineage>
        <taxon>Eukaryota</taxon>
        <taxon>Metazoa</taxon>
        <taxon>Chordata</taxon>
        <taxon>Craniata</taxon>
        <taxon>Vertebrata</taxon>
        <taxon>Euteleostomi</taxon>
        <taxon>Mammalia</taxon>
        <taxon>Eutheria</taxon>
        <taxon>Euarchontoglires</taxon>
        <taxon>Glires</taxon>
        <taxon>Lagomorpha</taxon>
        <taxon>Leporidae</taxon>
        <taxon>Oryctolagus</taxon>
    </lineage>
</organism>
<proteinExistence type="inferred from homology"/>
<dbReference type="PROSITE" id="PS50835">
    <property type="entry name" value="IG_LIKE"/>
    <property type="match status" value="2"/>
</dbReference>
<dbReference type="InterPro" id="IPR013783">
    <property type="entry name" value="Ig-like_fold"/>
</dbReference>
<keyword evidence="8 12" id="KW-1133">Transmembrane helix</keyword>
<dbReference type="eggNOG" id="ENOG502QSRZ">
    <property type="taxonomic scope" value="Eukaryota"/>
</dbReference>
<accession>G1TF77</accession>
<keyword evidence="6" id="KW-0863">Zinc-finger</keyword>
<evidence type="ECO:0000256" key="12">
    <source>
        <dbReference type="SAM" id="Phobius"/>
    </source>
</evidence>
<dbReference type="InterPro" id="IPR036179">
    <property type="entry name" value="Ig-like_dom_sf"/>
</dbReference>
<dbReference type="PaxDb" id="9986-ENSOCUP00000015567"/>
<feature type="region of interest" description="Disordered" evidence="11">
    <location>
        <begin position="485"/>
        <end position="521"/>
    </location>
</feature>
<dbReference type="SUPFAM" id="SSF49899">
    <property type="entry name" value="Concanavalin A-like lectins/glucanases"/>
    <property type="match status" value="1"/>
</dbReference>
<dbReference type="CDD" id="cd05713">
    <property type="entry name" value="IgV_MOG_like"/>
    <property type="match status" value="1"/>
</dbReference>
<dbReference type="InterPro" id="IPR043136">
    <property type="entry name" value="B30.2/SPRY_sf"/>
</dbReference>
<sequence>NMASPLHISMPTELLSILLLQAAIWGSDSFIVSGPSEPIVAKLGSETVLPCQVDPPMNVETMELRWFRSQYSEVVYAYRDGMAQVEEQLVDFKGRAELVKDYISEGKVAVRIHSLRVSDNGMYKCFFKRDNDFEEATLELKIISLGSGPHILMVGPEDEGIRLTCTGKGWFPQPEIQWKGEGGEKLPSLSEDETQDDDGLFQTEASIIIRDRSKREVSCSMKNPFFGQEQVETISIPESFFPRTSPWRAAFAVTFFMLLICLGAVVLLAWKKKQAKKRVQNAKDEKEKERQAKDWKKANLYAVDVSLDKNTAHRSLTISGDGKRVSLEKNVVQNSDASKTQGTGGSGTIFSAVGQNCFATGRYYWEVKVLGEKEMGHGARWALGICPETVNRTGWFVENTEKNFWLVAYKEGKVTTLTSKPESLSLRSYPERIGVFLDWEAGDLSFYNMVDGSHIYSYTGINFCGKFQPYFSLQGAGTSMTVCSASGQTENVPSSSAETSVTHLRNSDTDVPQETNTLLSP</sequence>
<dbReference type="GO" id="GO:0005102">
    <property type="term" value="F:signaling receptor binding"/>
    <property type="evidence" value="ECO:0007669"/>
    <property type="project" value="TreeGrafter"/>
</dbReference>
<dbReference type="Pfam" id="PF00622">
    <property type="entry name" value="SPRY"/>
    <property type="match status" value="1"/>
</dbReference>
<dbReference type="Gene3D" id="2.60.120.920">
    <property type="match status" value="1"/>
</dbReference>
<dbReference type="GO" id="GO:0005737">
    <property type="term" value="C:cytoplasm"/>
    <property type="evidence" value="ECO:0007669"/>
    <property type="project" value="UniProtKB-ARBA"/>
</dbReference>
<evidence type="ECO:0000256" key="3">
    <source>
        <dbReference type="ARBA" id="ARBA00022692"/>
    </source>
</evidence>
<evidence type="ECO:0000256" key="10">
    <source>
        <dbReference type="ARBA" id="ARBA00023319"/>
    </source>
</evidence>
<dbReference type="InterPro" id="IPR003879">
    <property type="entry name" value="Butyrophylin_SPRY"/>
</dbReference>
<feature type="transmembrane region" description="Helical" evidence="12">
    <location>
        <begin position="247"/>
        <end position="270"/>
    </location>
</feature>
<dbReference type="Gene3D" id="2.60.40.10">
    <property type="entry name" value="Immunoglobulins"/>
    <property type="match status" value="2"/>
</dbReference>
<dbReference type="GO" id="GO:0050852">
    <property type="term" value="P:T cell receptor signaling pathway"/>
    <property type="evidence" value="ECO:0007669"/>
    <property type="project" value="TreeGrafter"/>
</dbReference>
<keyword evidence="5 13" id="KW-0732">Signal</keyword>
<keyword evidence="4" id="KW-0479">Metal-binding</keyword>
<dbReference type="InterPro" id="IPR003877">
    <property type="entry name" value="SPRY_dom"/>
</dbReference>
<evidence type="ECO:0000259" key="14">
    <source>
        <dbReference type="PROSITE" id="PS50188"/>
    </source>
</evidence>
<dbReference type="PROSITE" id="PS50188">
    <property type="entry name" value="B302_SPRY"/>
    <property type="match status" value="1"/>
</dbReference>
<name>G1TF77_RABIT</name>
<evidence type="ECO:0000256" key="7">
    <source>
        <dbReference type="ARBA" id="ARBA00022833"/>
    </source>
</evidence>
<keyword evidence="9 12" id="KW-0472">Membrane</keyword>